<sequence>MNIRDLARNGLPLQEIMLIDMHCHIGAYNNLYIPYLDEDEQIIQYNKTMESVGVNYSAISMLRGLASGILGSNLDLYNYMQNDEKLLGWVTYIPSLVNESLDVAERCFALSKQYIGIKVHPEINRYPITDQNYIPMWEYANDKGLIVLAHAWGAHSEPSMFREIAATYTNTKILLGHCGGREPEISVAIQLANQFDNIYLDLNGAFIYSRIWLENIVQRADTAKILFSSDTMFNNICWEIGHVAFAKIPDSVKLDILGLNAKRLLAGNICKKSKS</sequence>
<dbReference type="Pfam" id="PF04909">
    <property type="entry name" value="Amidohydro_2"/>
    <property type="match status" value="1"/>
</dbReference>
<dbReference type="Proteomes" id="UP001519287">
    <property type="component" value="Unassembled WGS sequence"/>
</dbReference>
<organism evidence="3 4">
    <name type="scientific">Paenibacillus eucommiae</name>
    <dbReference type="NCBI Taxonomy" id="1355755"/>
    <lineage>
        <taxon>Bacteria</taxon>
        <taxon>Bacillati</taxon>
        <taxon>Bacillota</taxon>
        <taxon>Bacilli</taxon>
        <taxon>Bacillales</taxon>
        <taxon>Paenibacillaceae</taxon>
        <taxon>Paenibacillus</taxon>
    </lineage>
</organism>
<keyword evidence="4" id="KW-1185">Reference proteome</keyword>
<dbReference type="EMBL" id="JAGGLB010000021">
    <property type="protein sequence ID" value="MBP1993860.1"/>
    <property type="molecule type" value="Genomic_DNA"/>
</dbReference>
<dbReference type="InterPro" id="IPR032465">
    <property type="entry name" value="ACMSD"/>
</dbReference>
<evidence type="ECO:0000313" key="3">
    <source>
        <dbReference type="EMBL" id="MBP1993860.1"/>
    </source>
</evidence>
<dbReference type="InterPro" id="IPR006680">
    <property type="entry name" value="Amidohydro-rel"/>
</dbReference>
<dbReference type="SUPFAM" id="SSF51556">
    <property type="entry name" value="Metallo-dependent hydrolases"/>
    <property type="match status" value="1"/>
</dbReference>
<comment type="caution">
    <text evidence="3">The sequence shown here is derived from an EMBL/GenBank/DDBJ whole genome shotgun (WGS) entry which is preliminary data.</text>
</comment>
<accession>A0ABS4J207</accession>
<protein>
    <submittedName>
        <fullName evidence="3">TIM-barrel fold metal-dependent hydrolase</fullName>
    </submittedName>
</protein>
<reference evidence="3 4" key="1">
    <citation type="submission" date="2021-03" db="EMBL/GenBank/DDBJ databases">
        <title>Genomic Encyclopedia of Type Strains, Phase IV (KMG-IV): sequencing the most valuable type-strain genomes for metagenomic binning, comparative biology and taxonomic classification.</title>
        <authorList>
            <person name="Goeker M."/>
        </authorList>
    </citation>
    <scope>NUCLEOTIDE SEQUENCE [LARGE SCALE GENOMIC DNA]</scope>
    <source>
        <strain evidence="3 4">DSM 26048</strain>
    </source>
</reference>
<keyword evidence="3" id="KW-0378">Hydrolase</keyword>
<feature type="domain" description="Amidohydrolase-related" evidence="2">
    <location>
        <begin position="19"/>
        <end position="265"/>
    </location>
</feature>
<dbReference type="RefSeq" id="WP_209975723.1">
    <property type="nucleotide sequence ID" value="NZ_JAGGLB010000021.1"/>
</dbReference>
<gene>
    <name evidence="3" type="ORF">J2Z66_005486</name>
</gene>
<dbReference type="Gene3D" id="3.20.20.140">
    <property type="entry name" value="Metal-dependent hydrolases"/>
    <property type="match status" value="1"/>
</dbReference>
<keyword evidence="1" id="KW-0456">Lyase</keyword>
<evidence type="ECO:0000313" key="4">
    <source>
        <dbReference type="Proteomes" id="UP001519287"/>
    </source>
</evidence>
<dbReference type="InterPro" id="IPR032466">
    <property type="entry name" value="Metal_Hydrolase"/>
</dbReference>
<dbReference type="GO" id="GO:0016787">
    <property type="term" value="F:hydrolase activity"/>
    <property type="evidence" value="ECO:0007669"/>
    <property type="project" value="UniProtKB-KW"/>
</dbReference>
<proteinExistence type="predicted"/>
<evidence type="ECO:0000256" key="1">
    <source>
        <dbReference type="ARBA" id="ARBA00023239"/>
    </source>
</evidence>
<dbReference type="PANTHER" id="PTHR21240">
    <property type="entry name" value="2-AMINO-3-CARBOXYLMUCONATE-6-SEMIALDEHYDE DECARBOXYLASE"/>
    <property type="match status" value="1"/>
</dbReference>
<evidence type="ECO:0000259" key="2">
    <source>
        <dbReference type="Pfam" id="PF04909"/>
    </source>
</evidence>
<name>A0ABS4J207_9BACL</name>